<evidence type="ECO:0000256" key="3">
    <source>
        <dbReference type="ARBA" id="ARBA00022741"/>
    </source>
</evidence>
<dbReference type="Gene3D" id="3.40.50.300">
    <property type="entry name" value="P-loop containing nucleotide triphosphate hydrolases"/>
    <property type="match status" value="1"/>
</dbReference>
<keyword evidence="4 10" id="KW-0067">ATP-binding</keyword>
<evidence type="ECO:0000256" key="7">
    <source>
        <dbReference type="SAM" id="Phobius"/>
    </source>
</evidence>
<dbReference type="InterPro" id="IPR003439">
    <property type="entry name" value="ABC_transporter-like_ATP-bd"/>
</dbReference>
<evidence type="ECO:0000256" key="4">
    <source>
        <dbReference type="ARBA" id="ARBA00022840"/>
    </source>
</evidence>
<evidence type="ECO:0000256" key="1">
    <source>
        <dbReference type="ARBA" id="ARBA00004141"/>
    </source>
</evidence>
<feature type="transmembrane region" description="Helical" evidence="7">
    <location>
        <begin position="129"/>
        <end position="156"/>
    </location>
</feature>
<feature type="domain" description="ABC transporter" evidence="8">
    <location>
        <begin position="337"/>
        <end position="570"/>
    </location>
</feature>
<dbReference type="InterPro" id="IPR027417">
    <property type="entry name" value="P-loop_NTPase"/>
</dbReference>
<dbReference type="AlphaFoldDB" id="A0A645A697"/>
<dbReference type="PROSITE" id="PS50893">
    <property type="entry name" value="ABC_TRANSPORTER_2"/>
    <property type="match status" value="1"/>
</dbReference>
<dbReference type="InterPro" id="IPR036640">
    <property type="entry name" value="ABC1_TM_sf"/>
</dbReference>
<evidence type="ECO:0000256" key="5">
    <source>
        <dbReference type="ARBA" id="ARBA00022989"/>
    </source>
</evidence>
<dbReference type="InterPro" id="IPR003593">
    <property type="entry name" value="AAA+_ATPase"/>
</dbReference>
<dbReference type="InterPro" id="IPR011527">
    <property type="entry name" value="ABC1_TM_dom"/>
</dbReference>
<dbReference type="Gene3D" id="1.20.1560.10">
    <property type="entry name" value="ABC transporter type 1, transmembrane domain"/>
    <property type="match status" value="1"/>
</dbReference>
<gene>
    <name evidence="10" type="ORF">SDC9_95421</name>
</gene>
<name>A0A645A697_9ZZZZ</name>
<feature type="transmembrane region" description="Helical" evidence="7">
    <location>
        <begin position="49"/>
        <end position="68"/>
    </location>
</feature>
<dbReference type="CDD" id="cd18544">
    <property type="entry name" value="ABC_6TM_TmrA_like"/>
    <property type="match status" value="1"/>
</dbReference>
<dbReference type="EMBL" id="VSSQ01012210">
    <property type="protein sequence ID" value="MPM48695.1"/>
    <property type="molecule type" value="Genomic_DNA"/>
</dbReference>
<reference evidence="10" key="1">
    <citation type="submission" date="2019-08" db="EMBL/GenBank/DDBJ databases">
        <authorList>
            <person name="Kucharzyk K."/>
            <person name="Murdoch R.W."/>
            <person name="Higgins S."/>
            <person name="Loffler F."/>
        </authorList>
    </citation>
    <scope>NUCLEOTIDE SEQUENCE</scope>
</reference>
<evidence type="ECO:0000259" key="8">
    <source>
        <dbReference type="PROSITE" id="PS50893"/>
    </source>
</evidence>
<comment type="caution">
    <text evidence="10">The sequence shown here is derived from an EMBL/GenBank/DDBJ whole genome shotgun (WGS) entry which is preliminary data.</text>
</comment>
<dbReference type="GO" id="GO:0015421">
    <property type="term" value="F:ABC-type oligopeptide transporter activity"/>
    <property type="evidence" value="ECO:0007669"/>
    <property type="project" value="TreeGrafter"/>
</dbReference>
<dbReference type="InterPro" id="IPR017871">
    <property type="entry name" value="ABC_transporter-like_CS"/>
</dbReference>
<feature type="domain" description="ABC transmembrane type-1" evidence="9">
    <location>
        <begin position="22"/>
        <end position="306"/>
    </location>
</feature>
<protein>
    <submittedName>
        <fullName evidence="10">Putative ABC transporter ATP-binding protein</fullName>
    </submittedName>
</protein>
<dbReference type="GO" id="GO:0016887">
    <property type="term" value="F:ATP hydrolysis activity"/>
    <property type="evidence" value="ECO:0007669"/>
    <property type="project" value="InterPro"/>
</dbReference>
<keyword evidence="3" id="KW-0547">Nucleotide-binding</keyword>
<dbReference type="Pfam" id="PF00005">
    <property type="entry name" value="ABC_tran"/>
    <property type="match status" value="1"/>
</dbReference>
<feature type="transmembrane region" description="Helical" evidence="7">
    <location>
        <begin position="162"/>
        <end position="179"/>
    </location>
</feature>
<accession>A0A645A697</accession>
<comment type="subcellular location">
    <subcellularLocation>
        <location evidence="1">Membrane</location>
        <topology evidence="1">Multi-pass membrane protein</topology>
    </subcellularLocation>
</comment>
<keyword evidence="6 7" id="KW-0472">Membrane</keyword>
<feature type="transmembrane region" description="Helical" evidence="7">
    <location>
        <begin position="18"/>
        <end position="42"/>
    </location>
</feature>
<organism evidence="10">
    <name type="scientific">bioreactor metagenome</name>
    <dbReference type="NCBI Taxonomy" id="1076179"/>
    <lineage>
        <taxon>unclassified sequences</taxon>
        <taxon>metagenomes</taxon>
        <taxon>ecological metagenomes</taxon>
    </lineage>
</organism>
<proteinExistence type="predicted"/>
<sequence length="578" mass="63878">MKGNIIWQSVIDVLRKRFFLLLLLFLAIVFSMALQLTPAFLIRRIIDQHFVTGQLAGVWSLAALYLLVTSGSNVVEFSKVAFTTLIGQSILMDLRSKMAKRLTELPIDYFLSTPTGDIMSRLTTDVDAIHNLFSAGIINVFTNLFKIGGLLVSLYIMAPQLIWLEIVVIPIVYFASNFFRKRIFVFQKTVRLRISAIYTFIQEWISGIRTVKAYSAEKIGKKKFHGLLLDLLNTINKISTYDSWFPCVMQILRACVIVTALWVCAPNGTALSLGLTVGTLAAVIDLIGKLFSPIEALATEFQTIQQSMAGIARVQDFFKENVEVRIFKDQRSDDSGIVIENLKFAYGNTPVLNNISLHIEKGEKAVFIGRSGAGKTTLLNLVSGIYAPLEGSIRVCGVDPFALPPEQRRRLIGIVPQMPQIFDGTIAENITLRDRTISQALVEEAAKVVGIHDLITQMPNAYETIIGEGAVGLSSGEIQLLSIARAIAANPKVLLLDEPTSGMDTQTESRIFAAIRATSEGRTIFSISHRLSGMIDADVIHIVAQNGIVESGSPEQLAKQNGWYAMYSRIDNAGWDLR</sequence>
<evidence type="ECO:0000259" key="9">
    <source>
        <dbReference type="PROSITE" id="PS50929"/>
    </source>
</evidence>
<evidence type="ECO:0000256" key="2">
    <source>
        <dbReference type="ARBA" id="ARBA00022692"/>
    </source>
</evidence>
<dbReference type="SMART" id="SM00382">
    <property type="entry name" value="AAA"/>
    <property type="match status" value="1"/>
</dbReference>
<dbReference type="PANTHER" id="PTHR43394:SF1">
    <property type="entry name" value="ATP-BINDING CASSETTE SUB-FAMILY B MEMBER 10, MITOCHONDRIAL"/>
    <property type="match status" value="1"/>
</dbReference>
<dbReference type="InterPro" id="IPR039421">
    <property type="entry name" value="Type_1_exporter"/>
</dbReference>
<dbReference type="GO" id="GO:0016020">
    <property type="term" value="C:membrane"/>
    <property type="evidence" value="ECO:0007669"/>
    <property type="project" value="UniProtKB-SubCell"/>
</dbReference>
<dbReference type="PROSITE" id="PS50929">
    <property type="entry name" value="ABC_TM1F"/>
    <property type="match status" value="1"/>
</dbReference>
<keyword evidence="2 7" id="KW-0812">Transmembrane</keyword>
<dbReference type="PROSITE" id="PS00211">
    <property type="entry name" value="ABC_TRANSPORTER_1"/>
    <property type="match status" value="1"/>
</dbReference>
<dbReference type="GO" id="GO:0005524">
    <property type="term" value="F:ATP binding"/>
    <property type="evidence" value="ECO:0007669"/>
    <property type="project" value="UniProtKB-KW"/>
</dbReference>
<evidence type="ECO:0000313" key="10">
    <source>
        <dbReference type="EMBL" id="MPM48695.1"/>
    </source>
</evidence>
<feature type="transmembrane region" description="Helical" evidence="7">
    <location>
        <begin position="269"/>
        <end position="287"/>
    </location>
</feature>
<dbReference type="SUPFAM" id="SSF52540">
    <property type="entry name" value="P-loop containing nucleoside triphosphate hydrolases"/>
    <property type="match status" value="1"/>
</dbReference>
<dbReference type="Pfam" id="PF00664">
    <property type="entry name" value="ABC_membrane"/>
    <property type="match status" value="1"/>
</dbReference>
<evidence type="ECO:0000256" key="6">
    <source>
        <dbReference type="ARBA" id="ARBA00023136"/>
    </source>
</evidence>
<keyword evidence="5 7" id="KW-1133">Transmembrane helix</keyword>
<dbReference type="SUPFAM" id="SSF90123">
    <property type="entry name" value="ABC transporter transmembrane region"/>
    <property type="match status" value="1"/>
</dbReference>
<dbReference type="PANTHER" id="PTHR43394">
    <property type="entry name" value="ATP-DEPENDENT PERMEASE MDL1, MITOCHONDRIAL"/>
    <property type="match status" value="1"/>
</dbReference>